<dbReference type="SUPFAM" id="SSF50800">
    <property type="entry name" value="PK beta-barrel domain-like"/>
    <property type="match status" value="1"/>
</dbReference>
<dbReference type="GO" id="GO:0003824">
    <property type="term" value="F:catalytic activity"/>
    <property type="evidence" value="ECO:0007669"/>
    <property type="project" value="InterPro"/>
</dbReference>
<dbReference type="GO" id="GO:0030151">
    <property type="term" value="F:molybdenum ion binding"/>
    <property type="evidence" value="ECO:0007669"/>
    <property type="project" value="InterPro"/>
</dbReference>
<comment type="caution">
    <text evidence="2">The sequence shown here is derived from an EMBL/GenBank/DDBJ whole genome shotgun (WGS) entry which is preliminary data.</text>
</comment>
<gene>
    <name evidence="2" type="ORF">FWK35_00029546</name>
</gene>
<accession>A0A6G0VTB2</accession>
<dbReference type="Proteomes" id="UP000478052">
    <property type="component" value="Unassembled WGS sequence"/>
</dbReference>
<reference evidence="2 3" key="1">
    <citation type="submission" date="2019-08" db="EMBL/GenBank/DDBJ databases">
        <title>Whole genome of Aphis craccivora.</title>
        <authorList>
            <person name="Voronova N.V."/>
            <person name="Shulinski R.S."/>
            <person name="Bandarenka Y.V."/>
            <person name="Zhorov D.G."/>
            <person name="Warner D."/>
        </authorList>
    </citation>
    <scope>NUCLEOTIDE SEQUENCE [LARGE SCALE GENOMIC DNA]</scope>
    <source>
        <strain evidence="2">180601</strain>
        <tissue evidence="2">Whole Body</tissue>
    </source>
</reference>
<keyword evidence="3" id="KW-1185">Reference proteome</keyword>
<dbReference type="EMBL" id="VUJU01012043">
    <property type="protein sequence ID" value="KAF0708941.1"/>
    <property type="molecule type" value="Genomic_DNA"/>
</dbReference>
<sequence length="113" mass="13046">MENNITEIDEDNLLFRFRGNLLISGNDLPAHAELSWKELDIGGIKLKQDSPCERCKMVNIDQDTSESIYKPLSILGQNKFENKSVFGIYMNREDTQKCKMRVGQQCTVIKKYI</sequence>
<organism evidence="2 3">
    <name type="scientific">Aphis craccivora</name>
    <name type="common">Cowpea aphid</name>
    <dbReference type="NCBI Taxonomy" id="307492"/>
    <lineage>
        <taxon>Eukaryota</taxon>
        <taxon>Metazoa</taxon>
        <taxon>Ecdysozoa</taxon>
        <taxon>Arthropoda</taxon>
        <taxon>Hexapoda</taxon>
        <taxon>Insecta</taxon>
        <taxon>Pterygota</taxon>
        <taxon>Neoptera</taxon>
        <taxon>Paraneoptera</taxon>
        <taxon>Hemiptera</taxon>
        <taxon>Sternorrhyncha</taxon>
        <taxon>Aphidomorpha</taxon>
        <taxon>Aphidoidea</taxon>
        <taxon>Aphididae</taxon>
        <taxon>Aphidini</taxon>
        <taxon>Aphis</taxon>
        <taxon>Aphis</taxon>
    </lineage>
</organism>
<name>A0A6G0VTB2_APHCR</name>
<dbReference type="InterPro" id="IPR005302">
    <property type="entry name" value="MoCF_Sase_C"/>
</dbReference>
<evidence type="ECO:0000259" key="1">
    <source>
        <dbReference type="PROSITE" id="PS51340"/>
    </source>
</evidence>
<protein>
    <submittedName>
        <fullName evidence="2">Molybdenum cofactor sulfurase 3</fullName>
    </submittedName>
</protein>
<dbReference type="AlphaFoldDB" id="A0A6G0VTB2"/>
<feature type="domain" description="MOSC" evidence="1">
    <location>
        <begin position="1"/>
        <end position="109"/>
    </location>
</feature>
<dbReference type="InterPro" id="IPR011037">
    <property type="entry name" value="Pyrv_Knase-like_insert_dom_sf"/>
</dbReference>
<dbReference type="GO" id="GO:0030170">
    <property type="term" value="F:pyridoxal phosphate binding"/>
    <property type="evidence" value="ECO:0007669"/>
    <property type="project" value="InterPro"/>
</dbReference>
<dbReference type="Pfam" id="PF03473">
    <property type="entry name" value="MOSC"/>
    <property type="match status" value="1"/>
</dbReference>
<evidence type="ECO:0000313" key="3">
    <source>
        <dbReference type="Proteomes" id="UP000478052"/>
    </source>
</evidence>
<dbReference type="PROSITE" id="PS51340">
    <property type="entry name" value="MOSC"/>
    <property type="match status" value="1"/>
</dbReference>
<dbReference type="OrthoDB" id="420046at2759"/>
<proteinExistence type="predicted"/>
<evidence type="ECO:0000313" key="2">
    <source>
        <dbReference type="EMBL" id="KAF0708941.1"/>
    </source>
</evidence>